<comment type="caution">
    <text evidence="3">The sequence shown here is derived from an EMBL/GenBank/DDBJ whole genome shotgun (WGS) entry which is preliminary data.</text>
</comment>
<feature type="region of interest" description="Disordered" evidence="1">
    <location>
        <begin position="1"/>
        <end position="20"/>
    </location>
</feature>
<keyword evidence="4" id="KW-1185">Reference proteome</keyword>
<feature type="region of interest" description="Disordered" evidence="1">
    <location>
        <begin position="362"/>
        <end position="402"/>
    </location>
</feature>
<sequence>MNTVPSSGQPEEQPSISDEQLEALLREAAEGGGKGVPKEPSARARMVTQRLREQDEAAARSGKRRWGRKPAAPAEPPGWRTGPAWQEMNGTAARRRRLRSAVGLVAAVAFTVTVAVRPSLLLDPLSGSGTAQAAVPEPSVLPAETAPPTAAPGTAAGSGLLATPEDPFLGSPARNWAEGADAIELPEAKAVGGMSAKDVELALRRTKEFLVATNLDPKVLQGGRPSKAMALLDPKVPDMLSELRKSLRKPSEKHDPLGLISRFDPEQVRLAGDVVKVRGHLSFEGGEPGQVVVHADYTFVYPLVRPGDEAETVARTIVRRELTLNVADPARWIATEGRLAVERYQSRTYNDECGVHDGYLHPVFPGNSPTGAPPSGNPADPYDRTDPMSKLAEEGCWETTRT</sequence>
<evidence type="ECO:0000256" key="1">
    <source>
        <dbReference type="SAM" id="MobiDB-lite"/>
    </source>
</evidence>
<protein>
    <submittedName>
        <fullName evidence="3">Uncharacterized protein</fullName>
    </submittedName>
</protein>
<feature type="compositionally biased region" description="Low complexity" evidence="1">
    <location>
        <begin position="141"/>
        <end position="164"/>
    </location>
</feature>
<gene>
    <name evidence="3" type="ORF">QNN03_20285</name>
</gene>
<accession>A0ABT7J338</accession>
<name>A0ABT7J338_9ACTN</name>
<feature type="compositionally biased region" description="Polar residues" evidence="1">
    <location>
        <begin position="1"/>
        <end position="18"/>
    </location>
</feature>
<keyword evidence="2" id="KW-1133">Transmembrane helix</keyword>
<dbReference type="Proteomes" id="UP001241926">
    <property type="component" value="Unassembled WGS sequence"/>
</dbReference>
<evidence type="ECO:0000313" key="4">
    <source>
        <dbReference type="Proteomes" id="UP001241926"/>
    </source>
</evidence>
<dbReference type="RefSeq" id="WP_261718913.1">
    <property type="nucleotide sequence ID" value="NZ_JASJUS010000018.1"/>
</dbReference>
<feature type="transmembrane region" description="Helical" evidence="2">
    <location>
        <begin position="98"/>
        <end position="116"/>
    </location>
</feature>
<keyword evidence="2" id="KW-0472">Membrane</keyword>
<evidence type="ECO:0000313" key="3">
    <source>
        <dbReference type="EMBL" id="MDL2078777.1"/>
    </source>
</evidence>
<dbReference type="EMBL" id="JASJUS010000018">
    <property type="protein sequence ID" value="MDL2078777.1"/>
    <property type="molecule type" value="Genomic_DNA"/>
</dbReference>
<reference evidence="3 4" key="1">
    <citation type="submission" date="2023-05" db="EMBL/GenBank/DDBJ databases">
        <title>Streptomyces fuscus sp. nov., a brown-black pigment producing actinomyces isolated from dry sand of Sea duck farm.</title>
        <authorList>
            <person name="Xie J."/>
            <person name="Shen N."/>
        </authorList>
    </citation>
    <scope>NUCLEOTIDE SEQUENCE [LARGE SCALE GENOMIC DNA]</scope>
    <source>
        <strain evidence="3 4">GXMU-J15</strain>
    </source>
</reference>
<feature type="region of interest" description="Disordered" evidence="1">
    <location>
        <begin position="140"/>
        <end position="174"/>
    </location>
</feature>
<evidence type="ECO:0000256" key="2">
    <source>
        <dbReference type="SAM" id="Phobius"/>
    </source>
</evidence>
<keyword evidence="2" id="KW-0812">Transmembrane</keyword>
<proteinExistence type="predicted"/>
<feature type="compositionally biased region" description="Basic and acidic residues" evidence="1">
    <location>
        <begin position="381"/>
        <end position="393"/>
    </location>
</feature>
<feature type="region of interest" description="Disordered" evidence="1">
    <location>
        <begin position="50"/>
        <end position="84"/>
    </location>
</feature>
<organism evidence="3 4">
    <name type="scientific">Streptomyces fuscus</name>
    <dbReference type="NCBI Taxonomy" id="3048495"/>
    <lineage>
        <taxon>Bacteria</taxon>
        <taxon>Bacillati</taxon>
        <taxon>Actinomycetota</taxon>
        <taxon>Actinomycetes</taxon>
        <taxon>Kitasatosporales</taxon>
        <taxon>Streptomycetaceae</taxon>
        <taxon>Streptomyces</taxon>
    </lineage>
</organism>